<reference evidence="1" key="1">
    <citation type="submission" date="2021-03" db="EMBL/GenBank/DDBJ databases">
        <title>Evolutionary innovations through gain and loss of genes in the ectomycorrhizal Boletales.</title>
        <authorList>
            <person name="Wu G."/>
            <person name="Miyauchi S."/>
            <person name="Morin E."/>
            <person name="Yang Z.-L."/>
            <person name="Xu J."/>
            <person name="Martin F.M."/>
        </authorList>
    </citation>
    <scope>NUCLEOTIDE SEQUENCE</scope>
    <source>
        <strain evidence="1">BR01</strain>
    </source>
</reference>
<evidence type="ECO:0000313" key="1">
    <source>
        <dbReference type="EMBL" id="KAG6381198.1"/>
    </source>
</evidence>
<comment type="caution">
    <text evidence="1">The sequence shown here is derived from an EMBL/GenBank/DDBJ whole genome shotgun (WGS) entry which is preliminary data.</text>
</comment>
<evidence type="ECO:0000313" key="2">
    <source>
        <dbReference type="Proteomes" id="UP000683000"/>
    </source>
</evidence>
<proteinExistence type="predicted"/>
<dbReference type="OrthoDB" id="2579508at2759"/>
<dbReference type="AlphaFoldDB" id="A0A8I3AF80"/>
<organism evidence="1 2">
    <name type="scientific">Boletus reticuloceps</name>
    <dbReference type="NCBI Taxonomy" id="495285"/>
    <lineage>
        <taxon>Eukaryota</taxon>
        <taxon>Fungi</taxon>
        <taxon>Dikarya</taxon>
        <taxon>Basidiomycota</taxon>
        <taxon>Agaricomycotina</taxon>
        <taxon>Agaricomycetes</taxon>
        <taxon>Agaricomycetidae</taxon>
        <taxon>Boletales</taxon>
        <taxon>Boletineae</taxon>
        <taxon>Boletaceae</taxon>
        <taxon>Boletoideae</taxon>
        <taxon>Boletus</taxon>
    </lineage>
</organism>
<dbReference type="Proteomes" id="UP000683000">
    <property type="component" value="Unassembled WGS sequence"/>
</dbReference>
<sequence>MAWWGIDDLRGYMKDAVLPELKYGREALGSLPPSGHKSHRNTLSTRFRKERHLTSIQSLEDAFDNLVNNWIMANVPDASLGLSLRDQDERTGEVLTVPSARKFRISSTLPAPVTEFNRLWAWIDHFPLRTVQRILHILYPQTKDWGFMSETQPHYDDHIFKEFYFTRTECPSTAEIASNSVLVACQPPWVLSNEDMWQFTELQSLPAGNTRLRGKERLWCKLWDLCVRKQCFYFIITSYQQWTFGVFSDGWTNAYISPPFDARSRQPTVMHAILYWLASALDIDDGYSPPSLPEPIEYVMGQFGIPPSDTCGPDTIQESLSSWAGQSDDVSPSARVNECAPLLGMSEAGDDENLSSEPYIKPRDPAETRLMVERWRATLPITLVDRRKARRTHVQMPCSPHPRLDPDLMSPLSVDLFKDTASTTASSDCTEVGNNKGHWLVSIKRR</sequence>
<keyword evidence="2" id="KW-1185">Reference proteome</keyword>
<dbReference type="EMBL" id="JAGFBS010000002">
    <property type="protein sequence ID" value="KAG6381198.1"/>
    <property type="molecule type" value="Genomic_DNA"/>
</dbReference>
<accession>A0A8I3AF80</accession>
<name>A0A8I3AF80_9AGAM</name>
<gene>
    <name evidence="1" type="ORF">JVT61DRAFT_5601</name>
</gene>
<protein>
    <submittedName>
        <fullName evidence="1">Uncharacterized protein</fullName>
    </submittedName>
</protein>